<reference evidence="3 4" key="1">
    <citation type="journal article" date="2024" name="Commun. Biol.">
        <title>Comparative genomic analysis of thermophilic fungi reveals convergent evolutionary adaptations and gene losses.</title>
        <authorList>
            <person name="Steindorff A.S."/>
            <person name="Aguilar-Pontes M.V."/>
            <person name="Robinson A.J."/>
            <person name="Andreopoulos B."/>
            <person name="LaButti K."/>
            <person name="Kuo A."/>
            <person name="Mondo S."/>
            <person name="Riley R."/>
            <person name="Otillar R."/>
            <person name="Haridas S."/>
            <person name="Lipzen A."/>
            <person name="Grimwood J."/>
            <person name="Schmutz J."/>
            <person name="Clum A."/>
            <person name="Reid I.D."/>
            <person name="Moisan M.C."/>
            <person name="Butler G."/>
            <person name="Nguyen T.T.M."/>
            <person name="Dewar K."/>
            <person name="Conant G."/>
            <person name="Drula E."/>
            <person name="Henrissat B."/>
            <person name="Hansel C."/>
            <person name="Singer S."/>
            <person name="Hutchinson M.I."/>
            <person name="de Vries R.P."/>
            <person name="Natvig D.O."/>
            <person name="Powell A.J."/>
            <person name="Tsang A."/>
            <person name="Grigoriev I.V."/>
        </authorList>
    </citation>
    <scope>NUCLEOTIDE SEQUENCE [LARGE SCALE GENOMIC DNA]</scope>
    <source>
        <strain evidence="3 4">CBS 494.80</strain>
    </source>
</reference>
<evidence type="ECO:0000313" key="3">
    <source>
        <dbReference type="EMBL" id="KAL2068763.1"/>
    </source>
</evidence>
<evidence type="ECO:0000313" key="4">
    <source>
        <dbReference type="Proteomes" id="UP001595075"/>
    </source>
</evidence>
<evidence type="ECO:0000256" key="2">
    <source>
        <dbReference type="SAM" id="Phobius"/>
    </source>
</evidence>
<keyword evidence="2" id="KW-0812">Transmembrane</keyword>
<organism evidence="3 4">
    <name type="scientific">Oculimacula yallundae</name>
    <dbReference type="NCBI Taxonomy" id="86028"/>
    <lineage>
        <taxon>Eukaryota</taxon>
        <taxon>Fungi</taxon>
        <taxon>Dikarya</taxon>
        <taxon>Ascomycota</taxon>
        <taxon>Pezizomycotina</taxon>
        <taxon>Leotiomycetes</taxon>
        <taxon>Helotiales</taxon>
        <taxon>Ploettnerulaceae</taxon>
        <taxon>Oculimacula</taxon>
    </lineage>
</organism>
<name>A0ABR4CFL8_9HELO</name>
<keyword evidence="2" id="KW-1133">Transmembrane helix</keyword>
<dbReference type="Proteomes" id="UP001595075">
    <property type="component" value="Unassembled WGS sequence"/>
</dbReference>
<proteinExistence type="predicted"/>
<evidence type="ECO:0000256" key="1">
    <source>
        <dbReference type="SAM" id="MobiDB-lite"/>
    </source>
</evidence>
<feature type="transmembrane region" description="Helical" evidence="2">
    <location>
        <begin position="84"/>
        <end position="105"/>
    </location>
</feature>
<comment type="caution">
    <text evidence="3">The sequence shown here is derived from an EMBL/GenBank/DDBJ whole genome shotgun (WGS) entry which is preliminary data.</text>
</comment>
<sequence length="262" mass="29381">MSAHFRKPPVPQPKSSPFNSRINRYGRYNPSSYIDSDQHHEYTSPGPRPKTPTFNSRINRHGYYDPTSYSAPEQQHHLTPSEMLIMIFALGILVALVSWLVWILVEFCITFVKEKVDDMDVGKRLRDDRHRAEETPKKAIKTGLVLGRMGLGGLAEIGGRIFGKKDEGRRLDEEWRGLLGGEGEGVESGGYGVFDERQGYGYHEGMIYPTSSSSAPNKMKYADGASESSGCVGPMYGHREECVGDCTMQTRRRSREDPVESA</sequence>
<dbReference type="EMBL" id="JAZHXI010000008">
    <property type="protein sequence ID" value="KAL2068763.1"/>
    <property type="molecule type" value="Genomic_DNA"/>
</dbReference>
<protein>
    <submittedName>
        <fullName evidence="3">Uncharacterized protein</fullName>
    </submittedName>
</protein>
<keyword evidence="2" id="KW-0472">Membrane</keyword>
<keyword evidence="4" id="KW-1185">Reference proteome</keyword>
<gene>
    <name evidence="3" type="ORF">VTL71DRAFT_15101</name>
</gene>
<feature type="region of interest" description="Disordered" evidence="1">
    <location>
        <begin position="1"/>
        <end position="57"/>
    </location>
</feature>
<accession>A0ABR4CFL8</accession>